<sequence length="423" mass="46525">MSYKIAMIGFGTVGSAVAKRIQEQKELLAQKAGVEIELKLVIVRDKSKYPFCPFKLSERLEDALEDDEISMIVELIGGVDYPFEIAKKTFERGKAFVSANKAMLAFHSQELEKLSKGLPFGFEASVCGGIPIIELLRDSLSANKILGFEGILNGTSNFILTQMFEKNQDFYTALSEAQRLGYAEADPSLDINGGDGGHKLLILAKMAYGINARFEDILVEGIVGIRLEDLQCANELGYSIKLLGIARESEGELDLRLHLALLGKDKSLSHINGVKNAINLRGDCVGELFISGLGAGGDATASSVIADIIHIARLKESKSYPTPPFGYFAPNHTLRLKDRGEIECKYYLRFEVSDRLGALAEISSILADFGISVSEILQRSNGERALIFLITHLAQEGKMNEALSKISKLDCMLENPYKIRIYE</sequence>
<dbReference type="PROSITE" id="PS01042">
    <property type="entry name" value="HOMOSER_DHGENASE"/>
    <property type="match status" value="1"/>
</dbReference>
<dbReference type="NCBIfam" id="NF004976">
    <property type="entry name" value="PRK06349.1"/>
    <property type="match status" value="1"/>
</dbReference>
<evidence type="ECO:0000313" key="16">
    <source>
        <dbReference type="EMBL" id="RDU72086.1"/>
    </source>
</evidence>
<dbReference type="PIRSF" id="PIRSF000098">
    <property type="entry name" value="Homoser_dehydrog"/>
    <property type="match status" value="1"/>
</dbReference>
<dbReference type="Gene3D" id="3.30.360.10">
    <property type="entry name" value="Dihydrodipicolinate Reductase, domain 2"/>
    <property type="match status" value="1"/>
</dbReference>
<keyword evidence="7 13" id="KW-0791">Threonine biosynthesis</keyword>
<dbReference type="RefSeq" id="WP_115568716.1">
    <property type="nucleotide sequence ID" value="NZ_NXLV01000001.1"/>
</dbReference>
<evidence type="ECO:0000256" key="4">
    <source>
        <dbReference type="ARBA" id="ARBA00013213"/>
    </source>
</evidence>
<dbReference type="InterPro" id="IPR002912">
    <property type="entry name" value="ACT_dom"/>
</dbReference>
<dbReference type="InterPro" id="IPR001342">
    <property type="entry name" value="HDH_cat"/>
</dbReference>
<evidence type="ECO:0000256" key="14">
    <source>
        <dbReference type="RuleBase" id="RU004171"/>
    </source>
</evidence>
<feature type="binding site" evidence="12">
    <location>
        <position position="184"/>
    </location>
    <ligand>
        <name>L-homoserine</name>
        <dbReference type="ChEBI" id="CHEBI:57476"/>
    </ligand>
</feature>
<dbReference type="SUPFAM" id="SSF55021">
    <property type="entry name" value="ACT-like"/>
    <property type="match status" value="1"/>
</dbReference>
<dbReference type="CDD" id="cd04881">
    <property type="entry name" value="ACT_HSDH-Hom"/>
    <property type="match status" value="1"/>
</dbReference>
<feature type="binding site" evidence="12">
    <location>
        <position position="101"/>
    </location>
    <ligand>
        <name>NADPH</name>
        <dbReference type="ChEBI" id="CHEBI:57783"/>
    </ligand>
</feature>
<keyword evidence="9 13" id="KW-0560">Oxidoreductase</keyword>
<evidence type="ECO:0000259" key="15">
    <source>
        <dbReference type="PROSITE" id="PS51671"/>
    </source>
</evidence>
<dbReference type="UniPathway" id="UPA00051">
    <property type="reaction ID" value="UER00465"/>
</dbReference>
<dbReference type="Gene3D" id="3.30.70.260">
    <property type="match status" value="1"/>
</dbReference>
<dbReference type="InterPro" id="IPR019811">
    <property type="entry name" value="HDH_CS"/>
</dbReference>
<evidence type="ECO:0000256" key="11">
    <source>
        <dbReference type="PIRSR" id="PIRSR000098-1"/>
    </source>
</evidence>
<dbReference type="GO" id="GO:0004412">
    <property type="term" value="F:homoserine dehydrogenase activity"/>
    <property type="evidence" value="ECO:0007669"/>
    <property type="project" value="UniProtKB-EC"/>
</dbReference>
<dbReference type="Proteomes" id="UP000257045">
    <property type="component" value="Unassembled WGS sequence"/>
</dbReference>
<evidence type="ECO:0000256" key="13">
    <source>
        <dbReference type="RuleBase" id="RU000579"/>
    </source>
</evidence>
<dbReference type="InterPro" id="IPR016204">
    <property type="entry name" value="HDH"/>
</dbReference>
<comment type="similarity">
    <text evidence="3 14">Belongs to the homoserine dehydrogenase family.</text>
</comment>
<protein>
    <recommendedName>
        <fullName evidence="5 13">Homoserine dehydrogenase</fullName>
        <ecNumber evidence="4 13">1.1.1.3</ecNumber>
    </recommendedName>
</protein>
<evidence type="ECO:0000256" key="2">
    <source>
        <dbReference type="ARBA" id="ARBA00005062"/>
    </source>
</evidence>
<dbReference type="GO" id="GO:0050661">
    <property type="term" value="F:NADP binding"/>
    <property type="evidence" value="ECO:0007669"/>
    <property type="project" value="InterPro"/>
</dbReference>
<evidence type="ECO:0000256" key="5">
    <source>
        <dbReference type="ARBA" id="ARBA00013376"/>
    </source>
</evidence>
<keyword evidence="10 13" id="KW-0486">Methionine biosynthesis</keyword>
<feature type="domain" description="ACT" evidence="15">
    <location>
        <begin position="347"/>
        <end position="420"/>
    </location>
</feature>
<proteinExistence type="inferred from homology"/>
<keyword evidence="17" id="KW-1185">Reference proteome</keyword>
<gene>
    <name evidence="16" type="ORF">CQA58_00330</name>
</gene>
<evidence type="ECO:0000313" key="17">
    <source>
        <dbReference type="Proteomes" id="UP000257045"/>
    </source>
</evidence>
<evidence type="ECO:0000256" key="10">
    <source>
        <dbReference type="ARBA" id="ARBA00023167"/>
    </source>
</evidence>
<evidence type="ECO:0000256" key="9">
    <source>
        <dbReference type="ARBA" id="ARBA00023002"/>
    </source>
</evidence>
<dbReference type="SUPFAM" id="SSF55347">
    <property type="entry name" value="Glyceraldehyde-3-phosphate dehydrogenase-like, C-terminal domain"/>
    <property type="match status" value="1"/>
</dbReference>
<dbReference type="EC" id="1.1.1.3" evidence="4 13"/>
<comment type="caution">
    <text evidence="16">The sequence shown here is derived from an EMBL/GenBank/DDBJ whole genome shotgun (WGS) entry which is preliminary data.</text>
</comment>
<evidence type="ECO:0000256" key="6">
    <source>
        <dbReference type="ARBA" id="ARBA00022605"/>
    </source>
</evidence>
<organism evidence="16 17">
    <name type="scientific">Helicobacter brantae</name>
    <dbReference type="NCBI Taxonomy" id="375927"/>
    <lineage>
        <taxon>Bacteria</taxon>
        <taxon>Pseudomonadati</taxon>
        <taxon>Campylobacterota</taxon>
        <taxon>Epsilonproteobacteria</taxon>
        <taxon>Campylobacterales</taxon>
        <taxon>Helicobacteraceae</taxon>
        <taxon>Helicobacter</taxon>
    </lineage>
</organism>
<keyword evidence="8 12" id="KW-0521">NADP</keyword>
<evidence type="ECO:0000256" key="7">
    <source>
        <dbReference type="ARBA" id="ARBA00022697"/>
    </source>
</evidence>
<dbReference type="PANTHER" id="PTHR43331:SF1">
    <property type="entry name" value="HOMOSERINE DEHYDROGENASE"/>
    <property type="match status" value="1"/>
</dbReference>
<dbReference type="GO" id="GO:0009088">
    <property type="term" value="P:threonine biosynthetic process"/>
    <property type="evidence" value="ECO:0007669"/>
    <property type="project" value="UniProtKB-UniPathway"/>
</dbReference>
<dbReference type="SUPFAM" id="SSF51735">
    <property type="entry name" value="NAD(P)-binding Rossmann-fold domains"/>
    <property type="match status" value="1"/>
</dbReference>
<evidence type="ECO:0000256" key="8">
    <source>
        <dbReference type="ARBA" id="ARBA00022857"/>
    </source>
</evidence>
<dbReference type="Pfam" id="PF03447">
    <property type="entry name" value="NAD_binding_3"/>
    <property type="match status" value="1"/>
</dbReference>
<dbReference type="Gene3D" id="3.40.50.720">
    <property type="entry name" value="NAD(P)-binding Rossmann-like Domain"/>
    <property type="match status" value="1"/>
</dbReference>
<dbReference type="InterPro" id="IPR036291">
    <property type="entry name" value="NAD(P)-bd_dom_sf"/>
</dbReference>
<dbReference type="InterPro" id="IPR045865">
    <property type="entry name" value="ACT-like_dom_sf"/>
</dbReference>
<reference evidence="16 17" key="1">
    <citation type="submission" date="2018-04" db="EMBL/GenBank/DDBJ databases">
        <title>Novel Campyloabacter and Helicobacter Species and Strains.</title>
        <authorList>
            <person name="Mannion A.J."/>
            <person name="Shen Z."/>
            <person name="Fox J.G."/>
        </authorList>
    </citation>
    <scope>NUCLEOTIDE SEQUENCE [LARGE SCALE GENOMIC DNA]</scope>
    <source>
        <strain evidence="16 17">MIT 04-9366</strain>
    </source>
</reference>
<dbReference type="EMBL" id="NXLV01000001">
    <property type="protein sequence ID" value="RDU72086.1"/>
    <property type="molecule type" value="Genomic_DNA"/>
</dbReference>
<keyword evidence="6 13" id="KW-0028">Amino-acid biosynthesis</keyword>
<accession>A0A3D8J4E5</accession>
<dbReference type="Pfam" id="PF00742">
    <property type="entry name" value="Homoserine_dh"/>
    <property type="match status" value="1"/>
</dbReference>
<comment type="pathway">
    <text evidence="2 13">Amino-acid biosynthesis; L-methionine biosynthesis via de novo pathway; L-homoserine from L-aspartate: step 3/3.</text>
</comment>
<dbReference type="InterPro" id="IPR005106">
    <property type="entry name" value="Asp/hSer_DH_NAD-bd"/>
</dbReference>
<comment type="catalytic activity">
    <reaction evidence="13">
        <text>L-homoserine + NADP(+) = L-aspartate 4-semialdehyde + NADPH + H(+)</text>
        <dbReference type="Rhea" id="RHEA:15761"/>
        <dbReference type="ChEBI" id="CHEBI:15378"/>
        <dbReference type="ChEBI" id="CHEBI:57476"/>
        <dbReference type="ChEBI" id="CHEBI:57783"/>
        <dbReference type="ChEBI" id="CHEBI:58349"/>
        <dbReference type="ChEBI" id="CHEBI:537519"/>
        <dbReference type="EC" id="1.1.1.3"/>
    </reaction>
</comment>
<dbReference type="Pfam" id="PF01842">
    <property type="entry name" value="ACT"/>
    <property type="match status" value="1"/>
</dbReference>
<dbReference type="FunFam" id="3.30.360.10:FF:000005">
    <property type="entry name" value="Homoserine dehydrogenase"/>
    <property type="match status" value="1"/>
</dbReference>
<feature type="binding site" evidence="12">
    <location>
        <begin position="8"/>
        <end position="15"/>
    </location>
    <ligand>
        <name>NADP(+)</name>
        <dbReference type="ChEBI" id="CHEBI:58349"/>
    </ligand>
</feature>
<dbReference type="PROSITE" id="PS51671">
    <property type="entry name" value="ACT"/>
    <property type="match status" value="1"/>
</dbReference>
<dbReference type="PANTHER" id="PTHR43331">
    <property type="entry name" value="HOMOSERINE DEHYDROGENASE"/>
    <property type="match status" value="1"/>
</dbReference>
<evidence type="ECO:0000256" key="1">
    <source>
        <dbReference type="ARBA" id="ARBA00005056"/>
    </source>
</evidence>
<name>A0A3D8J4E5_9HELI</name>
<evidence type="ECO:0000256" key="3">
    <source>
        <dbReference type="ARBA" id="ARBA00006753"/>
    </source>
</evidence>
<dbReference type="GO" id="GO:0009086">
    <property type="term" value="P:methionine biosynthetic process"/>
    <property type="evidence" value="ECO:0007669"/>
    <property type="project" value="UniProtKB-KW"/>
</dbReference>
<dbReference type="UniPathway" id="UPA00050">
    <property type="reaction ID" value="UER00063"/>
</dbReference>
<evidence type="ECO:0000256" key="12">
    <source>
        <dbReference type="PIRSR" id="PIRSR000098-2"/>
    </source>
</evidence>
<feature type="active site" description="Proton donor" evidence="11">
    <location>
        <position position="199"/>
    </location>
</feature>
<dbReference type="OrthoDB" id="9808167at2"/>
<dbReference type="AlphaFoldDB" id="A0A3D8J4E5"/>
<comment type="pathway">
    <text evidence="1 13">Amino-acid biosynthesis; L-threonine biosynthesis; L-threonine from L-aspartate: step 3/5.</text>
</comment>